<dbReference type="InterPro" id="IPR020568">
    <property type="entry name" value="Ribosomal_Su5_D2-typ_SF"/>
</dbReference>
<keyword evidence="2" id="KW-0547">Nucleotide-binding</keyword>
<accession>T1GH61</accession>
<dbReference type="GO" id="GO:1990904">
    <property type="term" value="C:ribonucleoprotein complex"/>
    <property type="evidence" value="ECO:0007669"/>
    <property type="project" value="TreeGrafter"/>
</dbReference>
<keyword evidence="3" id="KW-0251">Elongation factor</keyword>
<feature type="domain" description="Translation elongation factor EFG/EF2" evidence="6">
    <location>
        <begin position="43"/>
        <end position="105"/>
    </location>
</feature>
<dbReference type="Gene3D" id="3.30.230.10">
    <property type="match status" value="1"/>
</dbReference>
<dbReference type="GO" id="GO:0005525">
    <property type="term" value="F:GTP binding"/>
    <property type="evidence" value="ECO:0007669"/>
    <property type="project" value="UniProtKB-KW"/>
</dbReference>
<sequence>MKSDPVLSYCETVKEKSNQMCLSKSSNNLLMPDGLAEFINNGEVSSKRDFKSGARYLAEKYDYDVTEARKIWCFDPDGTDSNFVIDCTKEVQYLNEIKDSVVAGF</sequence>
<evidence type="ECO:0000256" key="4">
    <source>
        <dbReference type="ARBA" id="ARBA00022917"/>
    </source>
</evidence>
<dbReference type="SUPFAM" id="SSF54211">
    <property type="entry name" value="Ribosomal protein S5 domain 2-like"/>
    <property type="match status" value="1"/>
</dbReference>
<dbReference type="InterPro" id="IPR005517">
    <property type="entry name" value="Transl_elong_EFG/EF2_IV"/>
</dbReference>
<dbReference type="Pfam" id="PF03764">
    <property type="entry name" value="EFG_IV"/>
    <property type="match status" value="1"/>
</dbReference>
<dbReference type="GO" id="GO:0005829">
    <property type="term" value="C:cytosol"/>
    <property type="evidence" value="ECO:0007669"/>
    <property type="project" value="TreeGrafter"/>
</dbReference>
<dbReference type="InterPro" id="IPR014721">
    <property type="entry name" value="Ribsml_uS5_D2-typ_fold_subgr"/>
</dbReference>
<keyword evidence="5" id="KW-0342">GTP-binding</keyword>
<dbReference type="CDD" id="cd01681">
    <property type="entry name" value="aeEF2_snRNP_like_IV"/>
    <property type="match status" value="1"/>
</dbReference>
<proteinExistence type="predicted"/>
<evidence type="ECO:0000313" key="8">
    <source>
        <dbReference type="Proteomes" id="UP000015102"/>
    </source>
</evidence>
<dbReference type="HOGENOM" id="CLU_2239697_0_0_1"/>
<dbReference type="STRING" id="36166.T1GH61"/>
<dbReference type="GO" id="GO:0003924">
    <property type="term" value="F:GTPase activity"/>
    <property type="evidence" value="ECO:0007669"/>
    <property type="project" value="TreeGrafter"/>
</dbReference>
<dbReference type="PANTHER" id="PTHR42908">
    <property type="entry name" value="TRANSLATION ELONGATION FACTOR-RELATED"/>
    <property type="match status" value="1"/>
</dbReference>
<keyword evidence="1" id="KW-0963">Cytoplasm</keyword>
<evidence type="ECO:0000256" key="2">
    <source>
        <dbReference type="ARBA" id="ARBA00022741"/>
    </source>
</evidence>
<reference evidence="7" key="2">
    <citation type="submission" date="2015-06" db="UniProtKB">
        <authorList>
            <consortium name="EnsemblMetazoa"/>
        </authorList>
    </citation>
    <scope>IDENTIFICATION</scope>
</reference>
<reference evidence="8" key="1">
    <citation type="submission" date="2013-02" db="EMBL/GenBank/DDBJ databases">
        <authorList>
            <person name="Hughes D."/>
        </authorList>
    </citation>
    <scope>NUCLEOTIDE SEQUENCE</scope>
    <source>
        <strain>Durham</strain>
        <strain evidence="8">NC isolate 2 -- Noor lab</strain>
    </source>
</reference>
<evidence type="ECO:0000256" key="1">
    <source>
        <dbReference type="ARBA" id="ARBA00022490"/>
    </source>
</evidence>
<dbReference type="EnsemblMetazoa" id="MESCA002747-RA">
    <property type="protein sequence ID" value="MESCA002747-PA"/>
    <property type="gene ID" value="MESCA002747"/>
</dbReference>
<evidence type="ECO:0000256" key="5">
    <source>
        <dbReference type="ARBA" id="ARBA00023134"/>
    </source>
</evidence>
<protein>
    <recommendedName>
        <fullName evidence="6">Translation elongation factor EFG/EF2 domain-containing protein</fullName>
    </recommendedName>
</protein>
<evidence type="ECO:0000313" key="7">
    <source>
        <dbReference type="EnsemblMetazoa" id="MESCA002747-PA"/>
    </source>
</evidence>
<organism evidence="7 8">
    <name type="scientific">Megaselia scalaris</name>
    <name type="common">Humpbacked fly</name>
    <name type="synonym">Phora scalaris</name>
    <dbReference type="NCBI Taxonomy" id="36166"/>
    <lineage>
        <taxon>Eukaryota</taxon>
        <taxon>Metazoa</taxon>
        <taxon>Ecdysozoa</taxon>
        <taxon>Arthropoda</taxon>
        <taxon>Hexapoda</taxon>
        <taxon>Insecta</taxon>
        <taxon>Pterygota</taxon>
        <taxon>Neoptera</taxon>
        <taxon>Endopterygota</taxon>
        <taxon>Diptera</taxon>
        <taxon>Brachycera</taxon>
        <taxon>Muscomorpha</taxon>
        <taxon>Platypezoidea</taxon>
        <taxon>Phoridae</taxon>
        <taxon>Megaseliini</taxon>
        <taxon>Megaselia</taxon>
    </lineage>
</organism>
<name>T1GH61_MEGSC</name>
<keyword evidence="4" id="KW-0648">Protein biosynthesis</keyword>
<dbReference type="EMBL" id="CAQQ02037359">
    <property type="status" value="NOT_ANNOTATED_CDS"/>
    <property type="molecule type" value="Genomic_DNA"/>
</dbReference>
<keyword evidence="8" id="KW-1185">Reference proteome</keyword>
<dbReference type="GO" id="GO:0043022">
    <property type="term" value="F:ribosome binding"/>
    <property type="evidence" value="ECO:0007669"/>
    <property type="project" value="TreeGrafter"/>
</dbReference>
<dbReference type="AlphaFoldDB" id="T1GH61"/>
<dbReference type="Proteomes" id="UP000015102">
    <property type="component" value="Unassembled WGS sequence"/>
</dbReference>
<evidence type="ECO:0000256" key="3">
    <source>
        <dbReference type="ARBA" id="ARBA00022768"/>
    </source>
</evidence>
<dbReference type="GO" id="GO:0003746">
    <property type="term" value="F:translation elongation factor activity"/>
    <property type="evidence" value="ECO:0007669"/>
    <property type="project" value="UniProtKB-KW"/>
</dbReference>
<evidence type="ECO:0000259" key="6">
    <source>
        <dbReference type="Pfam" id="PF03764"/>
    </source>
</evidence>
<dbReference type="PANTHER" id="PTHR42908:SF10">
    <property type="entry name" value="EUKARYOTIC TRANSLATION ELONGATION FACTOR 2"/>
    <property type="match status" value="1"/>
</dbReference>